<dbReference type="InterPro" id="IPR001789">
    <property type="entry name" value="Sig_transdc_resp-reg_receiver"/>
</dbReference>
<feature type="domain" description="Response regulatory" evidence="5">
    <location>
        <begin position="1"/>
        <end position="29"/>
    </location>
</feature>
<dbReference type="SMART" id="SM00387">
    <property type="entry name" value="HATPase_c"/>
    <property type="match status" value="1"/>
</dbReference>
<dbReference type="AlphaFoldDB" id="A0A6J4L2C7"/>
<dbReference type="EMBL" id="CADCTV010000324">
    <property type="protein sequence ID" value="CAA9317490.1"/>
    <property type="molecule type" value="Genomic_DNA"/>
</dbReference>
<evidence type="ECO:0000313" key="6">
    <source>
        <dbReference type="EMBL" id="CAA9317490.1"/>
    </source>
</evidence>
<dbReference type="Gene3D" id="1.20.5.1930">
    <property type="match status" value="1"/>
</dbReference>
<sequence length="242" mass="25603">MEGLEAGADDYLVKPFSARELLARVDAQLARAALREHLAAAEERSRIARDLHDSVTQTLIAATLQAEGLAAPSAAAPDPRAGEIAGLARMTRGALAEMRVLLAEMRPELLERTRLGHMIEQLAAAVQGRMHLAVSARVGDAGSERLPPEVRVAVYRIAQESLNNAARHARAPTAEVVLAATGVSVDLTVRDAGAGFDPEAVPAGMGLVGMRERAAAVHAELKIHTRAGEGTEVSLRWRAAEA</sequence>
<dbReference type="InterPro" id="IPR011712">
    <property type="entry name" value="Sig_transdc_His_kin_sub3_dim/P"/>
</dbReference>
<dbReference type="SUPFAM" id="SSF55874">
    <property type="entry name" value="ATPase domain of HSP90 chaperone/DNA topoisomerase II/histidine kinase"/>
    <property type="match status" value="1"/>
</dbReference>
<keyword evidence="2" id="KW-0418">Kinase</keyword>
<dbReference type="CDD" id="cd16917">
    <property type="entry name" value="HATPase_UhpB-NarQ-NarX-like"/>
    <property type="match status" value="1"/>
</dbReference>
<organism evidence="6">
    <name type="scientific">uncultured Gemmatimonadota bacterium</name>
    <dbReference type="NCBI Taxonomy" id="203437"/>
    <lineage>
        <taxon>Bacteria</taxon>
        <taxon>Pseudomonadati</taxon>
        <taxon>Gemmatimonadota</taxon>
        <taxon>environmental samples</taxon>
    </lineage>
</organism>
<evidence type="ECO:0000256" key="2">
    <source>
        <dbReference type="ARBA" id="ARBA00022777"/>
    </source>
</evidence>
<dbReference type="PANTHER" id="PTHR24421:SF61">
    <property type="entry name" value="OXYGEN SENSOR HISTIDINE KINASE NREB"/>
    <property type="match status" value="1"/>
</dbReference>
<dbReference type="Pfam" id="PF07730">
    <property type="entry name" value="HisKA_3"/>
    <property type="match status" value="1"/>
</dbReference>
<dbReference type="GO" id="GO:0046983">
    <property type="term" value="F:protein dimerization activity"/>
    <property type="evidence" value="ECO:0007669"/>
    <property type="project" value="InterPro"/>
</dbReference>
<dbReference type="GO" id="GO:0000155">
    <property type="term" value="F:phosphorelay sensor kinase activity"/>
    <property type="evidence" value="ECO:0007669"/>
    <property type="project" value="InterPro"/>
</dbReference>
<proteinExistence type="predicted"/>
<dbReference type="Gene3D" id="3.30.565.10">
    <property type="entry name" value="Histidine kinase-like ATPase, C-terminal domain"/>
    <property type="match status" value="1"/>
</dbReference>
<dbReference type="Pfam" id="PF02518">
    <property type="entry name" value="HATPase_c"/>
    <property type="match status" value="1"/>
</dbReference>
<evidence type="ECO:0000256" key="3">
    <source>
        <dbReference type="ARBA" id="ARBA00023012"/>
    </source>
</evidence>
<evidence type="ECO:0000259" key="5">
    <source>
        <dbReference type="PROSITE" id="PS50110"/>
    </source>
</evidence>
<keyword evidence="3" id="KW-0902">Two-component regulatory system</keyword>
<comment type="caution">
    <text evidence="4">Lacks conserved residue(s) required for the propagation of feature annotation.</text>
</comment>
<dbReference type="InterPro" id="IPR050482">
    <property type="entry name" value="Sensor_HK_TwoCompSys"/>
</dbReference>
<evidence type="ECO:0000256" key="4">
    <source>
        <dbReference type="PROSITE-ProRule" id="PRU00169"/>
    </source>
</evidence>
<name>A0A6J4L2C7_9BACT</name>
<accession>A0A6J4L2C7</accession>
<keyword evidence="1" id="KW-0808">Transferase</keyword>
<evidence type="ECO:0000256" key="1">
    <source>
        <dbReference type="ARBA" id="ARBA00022679"/>
    </source>
</evidence>
<dbReference type="GO" id="GO:0016020">
    <property type="term" value="C:membrane"/>
    <property type="evidence" value="ECO:0007669"/>
    <property type="project" value="InterPro"/>
</dbReference>
<protein>
    <recommendedName>
        <fullName evidence="5">Response regulatory domain-containing protein</fullName>
    </recommendedName>
</protein>
<dbReference type="InterPro" id="IPR003594">
    <property type="entry name" value="HATPase_dom"/>
</dbReference>
<dbReference type="Gene3D" id="6.10.250.690">
    <property type="match status" value="1"/>
</dbReference>
<dbReference type="PROSITE" id="PS50110">
    <property type="entry name" value="RESPONSE_REGULATORY"/>
    <property type="match status" value="1"/>
</dbReference>
<dbReference type="InterPro" id="IPR011006">
    <property type="entry name" value="CheY-like_superfamily"/>
</dbReference>
<dbReference type="InterPro" id="IPR036890">
    <property type="entry name" value="HATPase_C_sf"/>
</dbReference>
<reference evidence="6" key="1">
    <citation type="submission" date="2020-02" db="EMBL/GenBank/DDBJ databases">
        <authorList>
            <person name="Meier V. D."/>
        </authorList>
    </citation>
    <scope>NUCLEOTIDE SEQUENCE</scope>
    <source>
        <strain evidence="6">AVDCRST_MAG89</strain>
    </source>
</reference>
<dbReference type="SUPFAM" id="SSF52172">
    <property type="entry name" value="CheY-like"/>
    <property type="match status" value="1"/>
</dbReference>
<dbReference type="PANTHER" id="PTHR24421">
    <property type="entry name" value="NITRATE/NITRITE SENSOR PROTEIN NARX-RELATED"/>
    <property type="match status" value="1"/>
</dbReference>
<gene>
    <name evidence="6" type="ORF">AVDCRST_MAG89-1479</name>
</gene>